<evidence type="ECO:0000313" key="2">
    <source>
        <dbReference type="Proteomes" id="UP000093080"/>
    </source>
</evidence>
<dbReference type="RefSeq" id="WP_067615325.1">
    <property type="nucleotide sequence ID" value="NZ_MAGO01000001.1"/>
</dbReference>
<sequence>MNEKSFYPKWKNTLAVLSALIAFLILNKEALCAPTVGLELKEEKGQLVSKIVLVADPGKKIQSVGLELVYPPDKLRFLGVDRLEGDIVNASVNGCILRIGYVNAKGIERVELSPRFIIEAHQGQRCIPITIKEDSLEGDIRGAIVSPVRGFCPDMPDDVSLWSMPADVANLFMVVPKVSKLKTASILYEGIDITGALVGAGSYFYDPLKDMLFFILPGIDLPSGQYPIEAKWDYGQGQMKQAVVVQVSKKL</sequence>
<reference evidence="1 2" key="1">
    <citation type="submission" date="2016-06" db="EMBL/GenBank/DDBJ databases">
        <title>Respiratory ammonification of nitrate coupled to the oxidation of elemental sulfur in deep-sea autotrophic thermophilic bacteria.</title>
        <authorList>
            <person name="Slobodkina G.B."/>
            <person name="Mardanov A.V."/>
            <person name="Ravin N.V."/>
            <person name="Frolova A.A."/>
            <person name="Viryasiv M.B."/>
            <person name="Chernyh N.A."/>
            <person name="Bonch-Osmolovskaya E.A."/>
            <person name="Slobodkin A.I."/>
        </authorList>
    </citation>
    <scope>NUCLEOTIDE SEQUENCE [LARGE SCALE GENOMIC DNA]</scope>
    <source>
        <strain evidence="1 2">S69</strain>
    </source>
</reference>
<comment type="caution">
    <text evidence="1">The sequence shown here is derived from an EMBL/GenBank/DDBJ whole genome shotgun (WGS) entry which is preliminary data.</text>
</comment>
<proteinExistence type="predicted"/>
<organism evidence="1 2">
    <name type="scientific">Dissulfuribacter thermophilus</name>
    <dbReference type="NCBI Taxonomy" id="1156395"/>
    <lineage>
        <taxon>Bacteria</taxon>
        <taxon>Pseudomonadati</taxon>
        <taxon>Thermodesulfobacteriota</taxon>
        <taxon>Dissulfuribacteria</taxon>
        <taxon>Dissulfuribacterales</taxon>
        <taxon>Dissulfuribacteraceae</taxon>
        <taxon>Dissulfuribacter</taxon>
    </lineage>
</organism>
<dbReference type="STRING" id="1156395.DBT_0081"/>
<protein>
    <submittedName>
        <fullName evidence="1">Uncharacterized protein</fullName>
    </submittedName>
</protein>
<accession>A0A1B9F8U5</accession>
<name>A0A1B9F8U5_9BACT</name>
<dbReference type="AlphaFoldDB" id="A0A1B9F8U5"/>
<dbReference type="Proteomes" id="UP000093080">
    <property type="component" value="Unassembled WGS sequence"/>
</dbReference>
<dbReference type="EMBL" id="MAGO01000001">
    <property type="protein sequence ID" value="OCC16264.1"/>
    <property type="molecule type" value="Genomic_DNA"/>
</dbReference>
<keyword evidence="2" id="KW-1185">Reference proteome</keyword>
<gene>
    <name evidence="1" type="ORF">DBT_0081</name>
</gene>
<evidence type="ECO:0000313" key="1">
    <source>
        <dbReference type="EMBL" id="OCC16264.1"/>
    </source>
</evidence>